<sequence length="413" mass="42354">MTSPSQLAAQVARRRALWGLCVTEITSWGVLFYAFPVLAPTITTTTRWPATVVTAAFSLGLVISALGGIPLGRWLDRHGPRALMSAGSVLGVVAVLCIATAPNLPLFVAGWVLAGPAMAATFYPPAFAAVTRWYGPDRVKALTALTLVAGFASTVFAPLAAALDAWLGWRGAYLVLAVVLAAVTIPIHVFGLRLPWPPIEHHRQHGSTAPVRRIVASRGFLALLVSVGLGGFAIYAVVVNQVPLLIGRGVSPTLAAWALGLGGAGQVLGRLFYAPVLAKLPVVARTVGIFAAGAATTALLAVLSGPAVALVAAAILAGVARGLYTLVQATAVSDRWGAAAYGTLSAVLTTPITIATAIAPWAGTSIAAAIGGYPALFALLALICLAGTVIALWTAPMRSTRRAAEENGSFLSP</sequence>
<feature type="transmembrane region" description="Helical" evidence="6">
    <location>
        <begin position="307"/>
        <end position="327"/>
    </location>
</feature>
<dbReference type="Pfam" id="PF07690">
    <property type="entry name" value="MFS_1"/>
    <property type="match status" value="1"/>
</dbReference>
<dbReference type="InterPro" id="IPR036259">
    <property type="entry name" value="MFS_trans_sf"/>
</dbReference>
<dbReference type="InterPro" id="IPR052983">
    <property type="entry name" value="MFS_Riboflavin_Transporter"/>
</dbReference>
<feature type="transmembrane region" description="Helical" evidence="6">
    <location>
        <begin position="339"/>
        <end position="361"/>
    </location>
</feature>
<dbReference type="InterPro" id="IPR020846">
    <property type="entry name" value="MFS_dom"/>
</dbReference>
<gene>
    <name evidence="8" type="ORF">GCM10009765_80940</name>
</gene>
<proteinExistence type="predicted"/>
<feature type="transmembrane region" description="Helical" evidence="6">
    <location>
        <begin position="373"/>
        <end position="393"/>
    </location>
</feature>
<dbReference type="CDD" id="cd17355">
    <property type="entry name" value="MFS_YcxA_like"/>
    <property type="match status" value="1"/>
</dbReference>
<dbReference type="PANTHER" id="PTHR43385">
    <property type="entry name" value="RIBOFLAVIN TRANSPORTER RIBJ"/>
    <property type="match status" value="1"/>
</dbReference>
<feature type="transmembrane region" description="Helical" evidence="6">
    <location>
        <begin position="83"/>
        <end position="102"/>
    </location>
</feature>
<evidence type="ECO:0000256" key="4">
    <source>
        <dbReference type="ARBA" id="ARBA00022989"/>
    </source>
</evidence>
<feature type="transmembrane region" description="Helical" evidence="6">
    <location>
        <begin position="282"/>
        <end position="301"/>
    </location>
</feature>
<feature type="transmembrane region" description="Helical" evidence="6">
    <location>
        <begin position="48"/>
        <end position="71"/>
    </location>
</feature>
<feature type="transmembrane region" description="Helical" evidence="6">
    <location>
        <begin position="142"/>
        <end position="167"/>
    </location>
</feature>
<dbReference type="Proteomes" id="UP001500618">
    <property type="component" value="Unassembled WGS sequence"/>
</dbReference>
<feature type="transmembrane region" description="Helical" evidence="6">
    <location>
        <begin position="108"/>
        <end position="130"/>
    </location>
</feature>
<keyword evidence="9" id="KW-1185">Reference proteome</keyword>
<dbReference type="InterPro" id="IPR011701">
    <property type="entry name" value="MFS"/>
</dbReference>
<feature type="domain" description="Major facilitator superfamily (MFS) profile" evidence="7">
    <location>
        <begin position="1"/>
        <end position="399"/>
    </location>
</feature>
<feature type="transmembrane region" description="Helical" evidence="6">
    <location>
        <begin position="16"/>
        <end position="36"/>
    </location>
</feature>
<keyword evidence="2" id="KW-0813">Transport</keyword>
<comment type="caution">
    <text evidence="8">The sequence shown here is derived from an EMBL/GenBank/DDBJ whole genome shotgun (WGS) entry which is preliminary data.</text>
</comment>
<name>A0ABN2J982_9ACTN</name>
<feature type="transmembrane region" description="Helical" evidence="6">
    <location>
        <begin position="215"/>
        <end position="238"/>
    </location>
</feature>
<feature type="transmembrane region" description="Helical" evidence="6">
    <location>
        <begin position="254"/>
        <end position="273"/>
    </location>
</feature>
<evidence type="ECO:0000256" key="2">
    <source>
        <dbReference type="ARBA" id="ARBA00022448"/>
    </source>
</evidence>
<keyword evidence="3 6" id="KW-0812">Transmembrane</keyword>
<evidence type="ECO:0000259" key="7">
    <source>
        <dbReference type="PROSITE" id="PS50850"/>
    </source>
</evidence>
<evidence type="ECO:0000256" key="5">
    <source>
        <dbReference type="ARBA" id="ARBA00023136"/>
    </source>
</evidence>
<reference evidence="9" key="1">
    <citation type="journal article" date="2019" name="Int. J. Syst. Evol. Microbiol.">
        <title>The Global Catalogue of Microorganisms (GCM) 10K type strain sequencing project: providing services to taxonomists for standard genome sequencing and annotation.</title>
        <authorList>
            <consortium name="The Broad Institute Genomics Platform"/>
            <consortium name="The Broad Institute Genome Sequencing Center for Infectious Disease"/>
            <person name="Wu L."/>
            <person name="Ma J."/>
        </authorList>
    </citation>
    <scope>NUCLEOTIDE SEQUENCE [LARGE SCALE GENOMIC DNA]</scope>
    <source>
        <strain evidence="9">JCM 14718</strain>
    </source>
</reference>
<keyword evidence="5 6" id="KW-0472">Membrane</keyword>
<dbReference type="PROSITE" id="PS50850">
    <property type="entry name" value="MFS"/>
    <property type="match status" value="1"/>
</dbReference>
<evidence type="ECO:0000313" key="9">
    <source>
        <dbReference type="Proteomes" id="UP001500618"/>
    </source>
</evidence>
<comment type="subcellular location">
    <subcellularLocation>
        <location evidence="1">Cell membrane</location>
        <topology evidence="1">Multi-pass membrane protein</topology>
    </subcellularLocation>
</comment>
<feature type="transmembrane region" description="Helical" evidence="6">
    <location>
        <begin position="173"/>
        <end position="194"/>
    </location>
</feature>
<organism evidence="8 9">
    <name type="scientific">Fodinicola feengrottensis</name>
    <dbReference type="NCBI Taxonomy" id="435914"/>
    <lineage>
        <taxon>Bacteria</taxon>
        <taxon>Bacillati</taxon>
        <taxon>Actinomycetota</taxon>
        <taxon>Actinomycetes</taxon>
        <taxon>Mycobacteriales</taxon>
        <taxon>Fodinicola</taxon>
    </lineage>
</organism>
<protein>
    <submittedName>
        <fullName evidence="8">MFS transporter</fullName>
    </submittedName>
</protein>
<evidence type="ECO:0000313" key="8">
    <source>
        <dbReference type="EMBL" id="GAA1720534.1"/>
    </source>
</evidence>
<evidence type="ECO:0000256" key="3">
    <source>
        <dbReference type="ARBA" id="ARBA00022692"/>
    </source>
</evidence>
<evidence type="ECO:0000256" key="1">
    <source>
        <dbReference type="ARBA" id="ARBA00004651"/>
    </source>
</evidence>
<evidence type="ECO:0000256" key="6">
    <source>
        <dbReference type="SAM" id="Phobius"/>
    </source>
</evidence>
<dbReference type="SUPFAM" id="SSF103473">
    <property type="entry name" value="MFS general substrate transporter"/>
    <property type="match status" value="1"/>
</dbReference>
<dbReference type="PANTHER" id="PTHR43385:SF1">
    <property type="entry name" value="RIBOFLAVIN TRANSPORTER RIBJ"/>
    <property type="match status" value="1"/>
</dbReference>
<dbReference type="RefSeq" id="WP_344315289.1">
    <property type="nucleotide sequence ID" value="NZ_BAAANY010000045.1"/>
</dbReference>
<accession>A0ABN2J982</accession>
<dbReference type="Gene3D" id="1.20.1250.20">
    <property type="entry name" value="MFS general substrate transporter like domains"/>
    <property type="match status" value="1"/>
</dbReference>
<keyword evidence="4 6" id="KW-1133">Transmembrane helix</keyword>
<dbReference type="EMBL" id="BAAANY010000045">
    <property type="protein sequence ID" value="GAA1720534.1"/>
    <property type="molecule type" value="Genomic_DNA"/>
</dbReference>